<dbReference type="AlphaFoldDB" id="A0A833LW30"/>
<dbReference type="InterPro" id="IPR010359">
    <property type="entry name" value="IrrE_HExxH"/>
</dbReference>
<protein>
    <submittedName>
        <fullName evidence="2">ImmA/IrrE family metallo-endopeptidase</fullName>
    </submittedName>
</protein>
<evidence type="ECO:0000259" key="1">
    <source>
        <dbReference type="PROSITE" id="PS50943"/>
    </source>
</evidence>
<dbReference type="CDD" id="cd00093">
    <property type="entry name" value="HTH_XRE"/>
    <property type="match status" value="1"/>
</dbReference>
<organism evidence="2 3">
    <name type="scientific">Leptonema illini</name>
    <dbReference type="NCBI Taxonomy" id="183"/>
    <lineage>
        <taxon>Bacteria</taxon>
        <taxon>Pseudomonadati</taxon>
        <taxon>Spirochaetota</taxon>
        <taxon>Spirochaetia</taxon>
        <taxon>Leptospirales</taxon>
        <taxon>Leptospiraceae</taxon>
        <taxon>Leptonema</taxon>
    </lineage>
</organism>
<dbReference type="Proteomes" id="UP000460298">
    <property type="component" value="Unassembled WGS sequence"/>
</dbReference>
<dbReference type="EMBL" id="WBUI01000023">
    <property type="protein sequence ID" value="KAB2930080.1"/>
    <property type="molecule type" value="Genomic_DNA"/>
</dbReference>
<dbReference type="InterPro" id="IPR039060">
    <property type="entry name" value="Antitox_HigA"/>
</dbReference>
<accession>A0A833LW30</accession>
<dbReference type="PROSITE" id="PS50943">
    <property type="entry name" value="HTH_CROC1"/>
    <property type="match status" value="1"/>
</dbReference>
<dbReference type="PANTHER" id="PTHR40455:SF1">
    <property type="entry name" value="ANTITOXIN HIGA"/>
    <property type="match status" value="1"/>
</dbReference>
<feature type="domain" description="HTH cro/C1-type" evidence="1">
    <location>
        <begin position="61"/>
        <end position="114"/>
    </location>
</feature>
<sequence length="411" mass="46338">MKTMKIKTSAEYEAALGEIDALMGADLTAAQSEHYDRLVAAIEQYESVQFPIEPPDPVAAVQFRMEQEGLKQKDLVKFFGDKAKVSKFLSGKLTLSQAMIKSLHQGLGIPLESLMGLLPSKEAEVSQIDWGRFPVKEMARRGWLNLSNRKTVTADLIESSLKAAYPMLEKMDLQPIYLRSTNTQNRNPDPYAVLAWQLQLMKLASAEKLKEEFDFSVLTSEFGRELAKLSYLDQGPRLAKEFLNKNGIHLVILEHLPKTYLDGAAMMLPSQRPVIGLTLRMDRLDNFWFNLLHEVAHISLHISKNRLRVITESLEHVSSDPEEIEANRWAADALIPEEIWRACGFNSSTTESEILAFSKAIRIHPAITAGRIRHESGNYTLYSRLLGKGLVRPIFESGKKVPKRGTFKESA</sequence>
<evidence type="ECO:0000313" key="3">
    <source>
        <dbReference type="Proteomes" id="UP000460298"/>
    </source>
</evidence>
<gene>
    <name evidence="2" type="ORF">F9K24_17985</name>
</gene>
<dbReference type="PANTHER" id="PTHR40455">
    <property type="entry name" value="ANTITOXIN HIGA"/>
    <property type="match status" value="1"/>
</dbReference>
<name>A0A833LW30_9LEPT</name>
<dbReference type="GO" id="GO:0006355">
    <property type="term" value="P:regulation of DNA-templated transcription"/>
    <property type="evidence" value="ECO:0007669"/>
    <property type="project" value="InterPro"/>
</dbReference>
<reference evidence="2 3" key="1">
    <citation type="submission" date="2019-10" db="EMBL/GenBank/DDBJ databases">
        <title>Extracellular Electron Transfer in a Candidatus Methanoperedens spp. Enrichment Culture.</title>
        <authorList>
            <person name="Berger S."/>
            <person name="Rangel Shaw D."/>
            <person name="Berben T."/>
            <person name="In 'T Zandt M."/>
            <person name="Frank J."/>
            <person name="Reimann J."/>
            <person name="Jetten M.S.M."/>
            <person name="Welte C.U."/>
        </authorList>
    </citation>
    <scope>NUCLEOTIDE SEQUENCE [LARGE SCALE GENOMIC DNA]</scope>
    <source>
        <strain evidence="2">SB12</strain>
    </source>
</reference>
<dbReference type="Pfam" id="PF06114">
    <property type="entry name" value="Peptidase_M78"/>
    <property type="match status" value="1"/>
</dbReference>
<proteinExistence type="predicted"/>
<comment type="caution">
    <text evidence="2">The sequence shown here is derived from an EMBL/GenBank/DDBJ whole genome shotgun (WGS) entry which is preliminary data.</text>
</comment>
<dbReference type="InterPro" id="IPR001387">
    <property type="entry name" value="Cro/C1-type_HTH"/>
</dbReference>
<dbReference type="GO" id="GO:0001046">
    <property type="term" value="F:core promoter sequence-specific DNA binding"/>
    <property type="evidence" value="ECO:0007669"/>
    <property type="project" value="TreeGrafter"/>
</dbReference>
<evidence type="ECO:0000313" key="2">
    <source>
        <dbReference type="EMBL" id="KAB2930080.1"/>
    </source>
</evidence>